<comment type="caution">
    <text evidence="8">The sequence shown here is derived from an EMBL/GenBank/DDBJ whole genome shotgun (WGS) entry which is preliminary data.</text>
</comment>
<dbReference type="PANTHER" id="PTHR35093:SF8">
    <property type="entry name" value="OUTER MEMBRANE PROTEIN NMB0088-RELATED"/>
    <property type="match status" value="1"/>
</dbReference>
<evidence type="ECO:0008006" key="10">
    <source>
        <dbReference type="Google" id="ProtNLM"/>
    </source>
</evidence>
<evidence type="ECO:0000256" key="1">
    <source>
        <dbReference type="ARBA" id="ARBA00004571"/>
    </source>
</evidence>
<dbReference type="InterPro" id="IPR005017">
    <property type="entry name" value="OMPP1/FadL/TodX"/>
</dbReference>
<comment type="similarity">
    <text evidence="2">Belongs to the OmpP1/FadL family.</text>
</comment>
<dbReference type="AlphaFoldDB" id="A0A538U1W4"/>
<keyword evidence="3" id="KW-1134">Transmembrane beta strand</keyword>
<name>A0A538U1W4_UNCEI</name>
<dbReference type="PANTHER" id="PTHR35093">
    <property type="entry name" value="OUTER MEMBRANE PROTEIN NMB0088-RELATED"/>
    <property type="match status" value="1"/>
</dbReference>
<keyword evidence="4" id="KW-0812">Transmembrane</keyword>
<keyword evidence="7" id="KW-0998">Cell outer membrane</keyword>
<accession>A0A538U1W4</accession>
<evidence type="ECO:0000256" key="6">
    <source>
        <dbReference type="ARBA" id="ARBA00023136"/>
    </source>
</evidence>
<dbReference type="SUPFAM" id="SSF56935">
    <property type="entry name" value="Porins"/>
    <property type="match status" value="1"/>
</dbReference>
<evidence type="ECO:0000256" key="5">
    <source>
        <dbReference type="ARBA" id="ARBA00022729"/>
    </source>
</evidence>
<gene>
    <name evidence="8" type="ORF">E6K80_10560</name>
</gene>
<organism evidence="8 9">
    <name type="scientific">Eiseniibacteriota bacterium</name>
    <dbReference type="NCBI Taxonomy" id="2212470"/>
    <lineage>
        <taxon>Bacteria</taxon>
        <taxon>Candidatus Eiseniibacteriota</taxon>
    </lineage>
</organism>
<dbReference type="GO" id="GO:0009279">
    <property type="term" value="C:cell outer membrane"/>
    <property type="evidence" value="ECO:0007669"/>
    <property type="project" value="UniProtKB-SubCell"/>
</dbReference>
<keyword evidence="6" id="KW-0472">Membrane</keyword>
<evidence type="ECO:0000256" key="2">
    <source>
        <dbReference type="ARBA" id="ARBA00008163"/>
    </source>
</evidence>
<evidence type="ECO:0000313" key="8">
    <source>
        <dbReference type="EMBL" id="TMQ69791.1"/>
    </source>
</evidence>
<reference evidence="8 9" key="1">
    <citation type="journal article" date="2019" name="Nat. Microbiol.">
        <title>Mediterranean grassland soil C-N compound turnover is dependent on rainfall and depth, and is mediated by genomically divergent microorganisms.</title>
        <authorList>
            <person name="Diamond S."/>
            <person name="Andeer P.F."/>
            <person name="Li Z."/>
            <person name="Crits-Christoph A."/>
            <person name="Burstein D."/>
            <person name="Anantharaman K."/>
            <person name="Lane K.R."/>
            <person name="Thomas B.C."/>
            <person name="Pan C."/>
            <person name="Northen T.R."/>
            <person name="Banfield J.F."/>
        </authorList>
    </citation>
    <scope>NUCLEOTIDE SEQUENCE [LARGE SCALE GENOMIC DNA]</scope>
    <source>
        <strain evidence="8">WS_10</strain>
    </source>
</reference>
<protein>
    <recommendedName>
        <fullName evidence="10">Long-chain fatty acid transporter</fullName>
    </recommendedName>
</protein>
<dbReference type="Proteomes" id="UP000319836">
    <property type="component" value="Unassembled WGS sequence"/>
</dbReference>
<evidence type="ECO:0000256" key="4">
    <source>
        <dbReference type="ARBA" id="ARBA00022692"/>
    </source>
</evidence>
<comment type="subcellular location">
    <subcellularLocation>
        <location evidence="1">Cell outer membrane</location>
        <topology evidence="1">Multi-pass membrane protein</topology>
    </subcellularLocation>
</comment>
<dbReference type="Pfam" id="PF03349">
    <property type="entry name" value="Toluene_X"/>
    <property type="match status" value="1"/>
</dbReference>
<keyword evidence="5" id="KW-0732">Signal</keyword>
<evidence type="ECO:0000256" key="3">
    <source>
        <dbReference type="ARBA" id="ARBA00022452"/>
    </source>
</evidence>
<dbReference type="EMBL" id="VBPA01000265">
    <property type="protein sequence ID" value="TMQ69791.1"/>
    <property type="molecule type" value="Genomic_DNA"/>
</dbReference>
<dbReference type="GO" id="GO:0015483">
    <property type="term" value="F:long-chain fatty acid transporting porin activity"/>
    <property type="evidence" value="ECO:0007669"/>
    <property type="project" value="TreeGrafter"/>
</dbReference>
<evidence type="ECO:0000313" key="9">
    <source>
        <dbReference type="Proteomes" id="UP000319836"/>
    </source>
</evidence>
<sequence>MKVKRWWGVALVLALGIPGVALAAGYGIYEAGAAVMGMAGAGTAAVSDASALFYDPAALGRVARSGDGKGGAWYLGGAGLSPFSSFAGVNPYPGYGVTEEMKHNLYWIPAAYYARPCGDRWAVGAGLYSPYGLGVEWKDPDQFTGRYIATKARVEALNLGTAAAYQVSPVVSVAAGLNVLFSKVLLENRILEPVPGGGGGQVDVAAAKLESQWKPGYGWNAALSVTPNERWRLGATYRGKIIAHPSGDATFEQIPTGNAAFDAAVAASLPPDQGVSTTLRFPAIWAAGAAWMPARWTVETDVVFTQWSLFTDLPISFDETPSANRTIVENYDDALAVRVGAEHRLEAFTYRFGYYFEQEAAPSESVSPILPDARRHGVTLGLGFKIGDHATLDVYDLGVFTQRRSTEGVNRDGYDGDYRTYVNAAGLDLGFRW</sequence>
<dbReference type="Gene3D" id="2.40.160.60">
    <property type="entry name" value="Outer membrane protein transport protein (OMPP1/FadL/TodX)"/>
    <property type="match status" value="1"/>
</dbReference>
<proteinExistence type="inferred from homology"/>
<evidence type="ECO:0000256" key="7">
    <source>
        <dbReference type="ARBA" id="ARBA00023237"/>
    </source>
</evidence>